<gene>
    <name evidence="2" type="ORF">H5410_030617</name>
</gene>
<evidence type="ECO:0000313" key="3">
    <source>
        <dbReference type="Proteomes" id="UP000824120"/>
    </source>
</evidence>
<feature type="non-terminal residue" evidence="2">
    <location>
        <position position="1"/>
    </location>
</feature>
<sequence>MSFVTSEYCGDDIGEYGCSNMSNEHGENEFCEGYDGPYEHGNGALVYDGDSYEGYDGPWNNEQHGGENYYFGDDFEMNETYDSYDDVEGMEETYGVYHYGDKGSYATYHGYDGDVRYNSFSHRSYESFEKNIDRNGGCEVEFTTSSCATSYPKKEGIDVWVGPFQTRRVDNRRSTFPTSQNMLTYSFHPSSNVSCSPYGDEVEGYVYGTEEQVIHDEDTPKELPLEEKQDTPCILGSKPNEVPQNVKNHEVLERFQNEKMCSNVDSQGDDTSSYELQ</sequence>
<dbReference type="Proteomes" id="UP000824120">
    <property type="component" value="Chromosome 6"/>
</dbReference>
<comment type="caution">
    <text evidence="2">The sequence shown here is derived from an EMBL/GenBank/DDBJ whole genome shotgun (WGS) entry which is preliminary data.</text>
</comment>
<reference evidence="2 3" key="1">
    <citation type="submission" date="2020-09" db="EMBL/GenBank/DDBJ databases">
        <title>De no assembly of potato wild relative species, Solanum commersonii.</title>
        <authorList>
            <person name="Cho K."/>
        </authorList>
    </citation>
    <scope>NUCLEOTIDE SEQUENCE [LARGE SCALE GENOMIC DNA]</scope>
    <source>
        <strain evidence="2">LZ3.2</strain>
        <tissue evidence="2">Leaf</tissue>
    </source>
</reference>
<proteinExistence type="predicted"/>
<dbReference type="AlphaFoldDB" id="A0A9J5YHF2"/>
<name>A0A9J5YHF2_SOLCO</name>
<evidence type="ECO:0000313" key="2">
    <source>
        <dbReference type="EMBL" id="KAG5599247.1"/>
    </source>
</evidence>
<dbReference type="EMBL" id="JACXVP010000006">
    <property type="protein sequence ID" value="KAG5599247.1"/>
    <property type="molecule type" value="Genomic_DNA"/>
</dbReference>
<keyword evidence="3" id="KW-1185">Reference proteome</keyword>
<protein>
    <submittedName>
        <fullName evidence="2">Uncharacterized protein</fullName>
    </submittedName>
</protein>
<feature type="region of interest" description="Disordered" evidence="1">
    <location>
        <begin position="257"/>
        <end position="277"/>
    </location>
</feature>
<accession>A0A9J5YHF2</accession>
<evidence type="ECO:0000256" key="1">
    <source>
        <dbReference type="SAM" id="MobiDB-lite"/>
    </source>
</evidence>
<feature type="compositionally biased region" description="Polar residues" evidence="1">
    <location>
        <begin position="259"/>
        <end position="277"/>
    </location>
</feature>
<organism evidence="2 3">
    <name type="scientific">Solanum commersonii</name>
    <name type="common">Commerson's wild potato</name>
    <name type="synonym">Commerson's nightshade</name>
    <dbReference type="NCBI Taxonomy" id="4109"/>
    <lineage>
        <taxon>Eukaryota</taxon>
        <taxon>Viridiplantae</taxon>
        <taxon>Streptophyta</taxon>
        <taxon>Embryophyta</taxon>
        <taxon>Tracheophyta</taxon>
        <taxon>Spermatophyta</taxon>
        <taxon>Magnoliopsida</taxon>
        <taxon>eudicotyledons</taxon>
        <taxon>Gunneridae</taxon>
        <taxon>Pentapetalae</taxon>
        <taxon>asterids</taxon>
        <taxon>lamiids</taxon>
        <taxon>Solanales</taxon>
        <taxon>Solanaceae</taxon>
        <taxon>Solanoideae</taxon>
        <taxon>Solaneae</taxon>
        <taxon>Solanum</taxon>
    </lineage>
</organism>